<dbReference type="InterPro" id="IPR005171">
    <property type="entry name" value="Cyt_c_oxidase_su4_prok"/>
</dbReference>
<organism evidence="7 8">
    <name type="scientific">Bernardetia litoralis (strain ATCC 23117 / DSM 6794 / NBRC 15988 / NCIMB 1366 / Fx l1 / Sio-4)</name>
    <name type="common">Flexibacter litoralis</name>
    <dbReference type="NCBI Taxonomy" id="880071"/>
    <lineage>
        <taxon>Bacteria</taxon>
        <taxon>Pseudomonadati</taxon>
        <taxon>Bacteroidota</taxon>
        <taxon>Cytophagia</taxon>
        <taxon>Cytophagales</taxon>
        <taxon>Bernardetiaceae</taxon>
        <taxon>Bernardetia</taxon>
    </lineage>
</organism>
<dbReference type="Pfam" id="PF03626">
    <property type="entry name" value="COX4_pro"/>
    <property type="match status" value="1"/>
</dbReference>
<dbReference type="OrthoDB" id="981917at2"/>
<keyword evidence="8" id="KW-1185">Reference proteome</keyword>
<dbReference type="KEGG" id="fli:Fleli_1056"/>
<dbReference type="PATRIC" id="fig|880071.3.peg.1033"/>
<reference evidence="8" key="1">
    <citation type="submission" date="2012-06" db="EMBL/GenBank/DDBJ databases">
        <title>The complete genome of Flexibacter litoralis DSM 6794.</title>
        <authorList>
            <person name="Lucas S."/>
            <person name="Copeland A."/>
            <person name="Lapidus A."/>
            <person name="Glavina del Rio T."/>
            <person name="Dalin E."/>
            <person name="Tice H."/>
            <person name="Bruce D."/>
            <person name="Goodwin L."/>
            <person name="Pitluck S."/>
            <person name="Peters L."/>
            <person name="Ovchinnikova G."/>
            <person name="Lu M."/>
            <person name="Kyrpides N."/>
            <person name="Mavromatis K."/>
            <person name="Ivanova N."/>
            <person name="Brettin T."/>
            <person name="Detter J.C."/>
            <person name="Han C."/>
            <person name="Larimer F."/>
            <person name="Land M."/>
            <person name="Hauser L."/>
            <person name="Markowitz V."/>
            <person name="Cheng J.-F."/>
            <person name="Hugenholtz P."/>
            <person name="Woyke T."/>
            <person name="Wu D."/>
            <person name="Spring S."/>
            <person name="Lang E."/>
            <person name="Kopitz M."/>
            <person name="Brambilla E."/>
            <person name="Klenk H.-P."/>
            <person name="Eisen J.A."/>
        </authorList>
    </citation>
    <scope>NUCLEOTIDE SEQUENCE [LARGE SCALE GENOMIC DNA]</scope>
    <source>
        <strain evidence="8">ATCC 23117 / DSM 6794 / NBRC 15988 / NCIMB 1366 / Sio-4</strain>
    </source>
</reference>
<dbReference type="eggNOG" id="COG5605">
    <property type="taxonomic scope" value="Bacteria"/>
</dbReference>
<feature type="transmembrane region" description="Helical" evidence="6">
    <location>
        <begin position="76"/>
        <end position="97"/>
    </location>
</feature>
<dbReference type="RefSeq" id="WP_014796959.1">
    <property type="nucleotide sequence ID" value="NC_018018.1"/>
</dbReference>
<proteinExistence type="predicted"/>
<feature type="transmembrane region" description="Helical" evidence="6">
    <location>
        <begin position="46"/>
        <end position="64"/>
    </location>
</feature>
<evidence type="ECO:0000313" key="8">
    <source>
        <dbReference type="Proteomes" id="UP000006054"/>
    </source>
</evidence>
<comment type="subcellular location">
    <subcellularLocation>
        <location evidence="1">Cell membrane</location>
        <topology evidence="1">Multi-pass membrane protein</topology>
    </subcellularLocation>
</comment>
<gene>
    <name evidence="7" type="ordered locus">Fleli_1056</name>
</gene>
<evidence type="ECO:0000256" key="1">
    <source>
        <dbReference type="ARBA" id="ARBA00004651"/>
    </source>
</evidence>
<evidence type="ECO:0000256" key="2">
    <source>
        <dbReference type="ARBA" id="ARBA00022475"/>
    </source>
</evidence>
<name>I4AHR6_BERLS</name>
<keyword evidence="3 6" id="KW-0812">Transmembrane</keyword>
<evidence type="ECO:0000256" key="4">
    <source>
        <dbReference type="ARBA" id="ARBA00022989"/>
    </source>
</evidence>
<dbReference type="HOGENOM" id="CLU_148689_1_1_10"/>
<feature type="transmembrane region" description="Helical" evidence="6">
    <location>
        <begin position="21"/>
        <end position="40"/>
    </location>
</feature>
<sequence length="112" mass="12761">MAHVDSSLSPKEQRTKNIKKIWMVAGILALVTAIEYVIAFAIDPSIYRNVVFILLTLVKAGYIVAEFMHLKHEAKYLIFAILVPIIFVCWFMLAMLIEGTTIFGIRFPELVM</sequence>
<evidence type="ECO:0000256" key="6">
    <source>
        <dbReference type="SAM" id="Phobius"/>
    </source>
</evidence>
<keyword evidence="5 6" id="KW-0472">Membrane</keyword>
<evidence type="ECO:0000256" key="3">
    <source>
        <dbReference type="ARBA" id="ARBA00022692"/>
    </source>
</evidence>
<keyword evidence="4 6" id="KW-1133">Transmembrane helix</keyword>
<evidence type="ECO:0000313" key="7">
    <source>
        <dbReference type="EMBL" id="AFM03501.1"/>
    </source>
</evidence>
<evidence type="ECO:0000256" key="5">
    <source>
        <dbReference type="ARBA" id="ARBA00023136"/>
    </source>
</evidence>
<keyword evidence="2" id="KW-1003">Cell membrane</keyword>
<dbReference type="EMBL" id="CP003345">
    <property type="protein sequence ID" value="AFM03501.1"/>
    <property type="molecule type" value="Genomic_DNA"/>
</dbReference>
<dbReference type="Proteomes" id="UP000006054">
    <property type="component" value="Chromosome"/>
</dbReference>
<accession>I4AHR6</accession>
<protein>
    <submittedName>
        <fullName evidence="7">Putative small integral membrane protein</fullName>
    </submittedName>
</protein>
<dbReference type="AlphaFoldDB" id="I4AHR6"/>
<dbReference type="GO" id="GO:0005886">
    <property type="term" value="C:plasma membrane"/>
    <property type="evidence" value="ECO:0007669"/>
    <property type="project" value="UniProtKB-SubCell"/>
</dbReference>
<dbReference type="STRING" id="880071.Fleli_1056"/>